<dbReference type="InterPro" id="IPR010987">
    <property type="entry name" value="Glutathione-S-Trfase_C-like"/>
</dbReference>
<dbReference type="GO" id="GO:0005737">
    <property type="term" value="C:cytoplasm"/>
    <property type="evidence" value="ECO:0007669"/>
    <property type="project" value="UniProtKB-SubCell"/>
</dbReference>
<evidence type="ECO:0000259" key="7">
    <source>
        <dbReference type="PROSITE" id="PS50405"/>
    </source>
</evidence>
<dbReference type="SUPFAM" id="SSF52833">
    <property type="entry name" value="Thioredoxin-like"/>
    <property type="match status" value="1"/>
</dbReference>
<evidence type="ECO:0000313" key="8">
    <source>
        <dbReference type="Proteomes" id="UP001652661"/>
    </source>
</evidence>
<gene>
    <name evidence="9" type="primary">LOC108078005</name>
    <name evidence="10" type="synonym">GstT1</name>
</gene>
<dbReference type="InterPro" id="IPR051369">
    <property type="entry name" value="GST_Theta"/>
</dbReference>
<dbReference type="CDD" id="cd03183">
    <property type="entry name" value="GST_C_Theta"/>
    <property type="match status" value="1"/>
</dbReference>
<dbReference type="PROSITE" id="PS50405">
    <property type="entry name" value="GST_CTER"/>
    <property type="match status" value="1"/>
</dbReference>
<accession>A0A6P4IXK1</accession>
<dbReference type="PANTHER" id="PTHR43917:SF8">
    <property type="entry name" value="GH16740P-RELATED"/>
    <property type="match status" value="1"/>
</dbReference>
<protein>
    <submittedName>
        <fullName evidence="9 10">Glutathione S-transferase theta-1</fullName>
    </submittedName>
</protein>
<dbReference type="Pfam" id="PF02798">
    <property type="entry name" value="GST_N"/>
    <property type="match status" value="1"/>
</dbReference>
<dbReference type="InterPro" id="IPR036282">
    <property type="entry name" value="Glutathione-S-Trfase_C_sf"/>
</dbReference>
<evidence type="ECO:0000259" key="6">
    <source>
        <dbReference type="PROSITE" id="PS50404"/>
    </source>
</evidence>
<dbReference type="OrthoDB" id="422574at2759"/>
<dbReference type="InterPro" id="IPR004046">
    <property type="entry name" value="GST_C"/>
</dbReference>
<dbReference type="FunFam" id="3.40.30.10:FF:000227">
    <property type="entry name" value="glutathione S-transferase theta-1"/>
    <property type="match status" value="1"/>
</dbReference>
<reference evidence="9" key="1">
    <citation type="submission" date="2025-04" db="UniProtKB">
        <authorList>
            <consortium name="RefSeq"/>
        </authorList>
    </citation>
    <scope>IDENTIFICATION</scope>
</reference>
<evidence type="ECO:0000313" key="9">
    <source>
        <dbReference type="RefSeq" id="XP_017027048.1"/>
    </source>
</evidence>
<evidence type="ECO:0000256" key="4">
    <source>
        <dbReference type="ARBA" id="ARBA00022679"/>
    </source>
</evidence>
<dbReference type="GeneID" id="108078005"/>
<dbReference type="GO" id="GO:0004364">
    <property type="term" value="F:glutathione transferase activity"/>
    <property type="evidence" value="ECO:0007669"/>
    <property type="project" value="UniProtKB-EC"/>
</dbReference>
<evidence type="ECO:0000256" key="2">
    <source>
        <dbReference type="ARBA" id="ARBA00009899"/>
    </source>
</evidence>
<dbReference type="Gene3D" id="3.40.30.10">
    <property type="entry name" value="Glutaredoxin"/>
    <property type="match status" value="1"/>
</dbReference>
<dbReference type="CDD" id="cd03050">
    <property type="entry name" value="GST_N_Theta"/>
    <property type="match status" value="1"/>
</dbReference>
<evidence type="ECO:0000313" key="10">
    <source>
        <dbReference type="RefSeq" id="XP_070140239.1"/>
    </source>
</evidence>
<proteinExistence type="inferred from homology"/>
<dbReference type="PANTHER" id="PTHR43917">
    <property type="match status" value="1"/>
</dbReference>
<dbReference type="SFLD" id="SFLDG00358">
    <property type="entry name" value="Main_(cytGST)"/>
    <property type="match status" value="1"/>
</dbReference>
<dbReference type="PROSITE" id="PS50404">
    <property type="entry name" value="GST_NTER"/>
    <property type="match status" value="1"/>
</dbReference>
<dbReference type="InterPro" id="IPR036249">
    <property type="entry name" value="Thioredoxin-like_sf"/>
</dbReference>
<dbReference type="InterPro" id="IPR004045">
    <property type="entry name" value="Glutathione_S-Trfase_N"/>
</dbReference>
<feature type="domain" description="GST N-terminal" evidence="6">
    <location>
        <begin position="3"/>
        <end position="84"/>
    </location>
</feature>
<dbReference type="InterPro" id="IPR040079">
    <property type="entry name" value="Glutathione_S-Trfase"/>
</dbReference>
<comment type="subcellular location">
    <subcellularLocation>
        <location evidence="1">Cytoplasm</location>
    </subcellularLocation>
</comment>
<evidence type="ECO:0000256" key="1">
    <source>
        <dbReference type="ARBA" id="ARBA00004496"/>
    </source>
</evidence>
<evidence type="ECO:0000256" key="3">
    <source>
        <dbReference type="ARBA" id="ARBA00022490"/>
    </source>
</evidence>
<dbReference type="SFLD" id="SFLDS00019">
    <property type="entry name" value="Glutathione_Transferase_(cytos"/>
    <property type="match status" value="1"/>
</dbReference>
<dbReference type="AlphaFoldDB" id="A0A6P4IXK1"/>
<reference evidence="8 10" key="2">
    <citation type="submission" date="2025-05" db="UniProtKB">
        <authorList>
            <consortium name="RefSeq"/>
        </authorList>
    </citation>
    <scope>NUCLEOTIDE SEQUENCE [LARGE SCALE GENOMIC DNA]</scope>
    <source>
        <strain evidence="8 10">14028-0561.14</strain>
        <tissue evidence="10">Whole fly</tissue>
    </source>
</reference>
<evidence type="ECO:0000256" key="5">
    <source>
        <dbReference type="ARBA" id="ARBA00047960"/>
    </source>
</evidence>
<comment type="catalytic activity">
    <reaction evidence="5">
        <text>RX + glutathione = an S-substituted glutathione + a halide anion + H(+)</text>
        <dbReference type="Rhea" id="RHEA:16437"/>
        <dbReference type="ChEBI" id="CHEBI:15378"/>
        <dbReference type="ChEBI" id="CHEBI:16042"/>
        <dbReference type="ChEBI" id="CHEBI:17792"/>
        <dbReference type="ChEBI" id="CHEBI:57925"/>
        <dbReference type="ChEBI" id="CHEBI:90779"/>
        <dbReference type="EC" id="2.5.1.18"/>
    </reaction>
</comment>
<dbReference type="Pfam" id="PF00043">
    <property type="entry name" value="GST_C"/>
    <property type="match status" value="1"/>
</dbReference>
<organism evidence="8 9">
    <name type="scientific">Drosophila kikkawai</name>
    <name type="common">Fruit fly</name>
    <dbReference type="NCBI Taxonomy" id="30033"/>
    <lineage>
        <taxon>Eukaryota</taxon>
        <taxon>Metazoa</taxon>
        <taxon>Ecdysozoa</taxon>
        <taxon>Arthropoda</taxon>
        <taxon>Hexapoda</taxon>
        <taxon>Insecta</taxon>
        <taxon>Pterygota</taxon>
        <taxon>Neoptera</taxon>
        <taxon>Endopterygota</taxon>
        <taxon>Diptera</taxon>
        <taxon>Brachycera</taxon>
        <taxon>Muscomorpha</taxon>
        <taxon>Ephydroidea</taxon>
        <taxon>Drosophilidae</taxon>
        <taxon>Drosophila</taxon>
        <taxon>Sophophora</taxon>
    </lineage>
</organism>
<dbReference type="SFLD" id="SFLDG01153">
    <property type="entry name" value="Main.4:_Theta-like"/>
    <property type="match status" value="1"/>
</dbReference>
<dbReference type="RefSeq" id="XP_017027048.1">
    <property type="nucleotide sequence ID" value="XM_017171559.1"/>
</dbReference>
<comment type="similarity">
    <text evidence="2">Belongs to the GST superfamily. Theta family.</text>
</comment>
<dbReference type="InterPro" id="IPR040077">
    <property type="entry name" value="GST_C_Theta"/>
</dbReference>
<dbReference type="GO" id="GO:0006749">
    <property type="term" value="P:glutathione metabolic process"/>
    <property type="evidence" value="ECO:0007669"/>
    <property type="project" value="TreeGrafter"/>
</dbReference>
<name>A0A6P4IXK1_DROKI</name>
<dbReference type="InterPro" id="IPR040075">
    <property type="entry name" value="GST_N_Theta"/>
</dbReference>
<keyword evidence="3" id="KW-0963">Cytoplasm</keyword>
<dbReference type="Gene3D" id="1.20.1050.10">
    <property type="match status" value="1"/>
</dbReference>
<feature type="domain" description="GST C-terminal" evidence="7">
    <location>
        <begin position="90"/>
        <end position="228"/>
    </location>
</feature>
<dbReference type="RefSeq" id="XP_070140239.1">
    <property type="nucleotide sequence ID" value="XM_070284138.1"/>
</dbReference>
<keyword evidence="8" id="KW-1185">Reference proteome</keyword>
<dbReference type="FunFam" id="1.20.1050.10:FF:000039">
    <property type="entry name" value="Glutathione S-transferase theta-1"/>
    <property type="match status" value="1"/>
</dbReference>
<dbReference type="Proteomes" id="UP001652661">
    <property type="component" value="Chromosome 2R"/>
</dbReference>
<sequence length="228" mass="26504">MSKAIKYYYDFLSQPSRALWIAMQMSKTPFEDCPVALRKQEQLTDEYKKINRFQKVPAIVDGDFQLGESVSIVRYLSDKGVFSEQLYPKSLQGRARVDEFLEWQHFNVRFVCSLFFRQVWLLPAKGLAPAPKPEAVQKLIKDVEANLGLVERIWLEKDFLIGDKLTVADIFGASEINQMKLCQYNVNEKQFPKVAKWLERVREATNPYHDEAHSFLYKVSKQSAKAKI</sequence>
<keyword evidence="4" id="KW-0808">Transferase</keyword>
<dbReference type="SUPFAM" id="SSF47616">
    <property type="entry name" value="GST C-terminal domain-like"/>
    <property type="match status" value="1"/>
</dbReference>